<feature type="compositionally biased region" description="Basic and acidic residues" evidence="1">
    <location>
        <begin position="180"/>
        <end position="202"/>
    </location>
</feature>
<feature type="region of interest" description="Disordered" evidence="1">
    <location>
        <begin position="45"/>
        <end position="85"/>
    </location>
</feature>
<feature type="region of interest" description="Disordered" evidence="1">
    <location>
        <begin position="290"/>
        <end position="349"/>
    </location>
</feature>
<evidence type="ECO:0000313" key="3">
    <source>
        <dbReference type="Proteomes" id="UP001187315"/>
    </source>
</evidence>
<feature type="region of interest" description="Disordered" evidence="1">
    <location>
        <begin position="111"/>
        <end position="130"/>
    </location>
</feature>
<dbReference type="Proteomes" id="UP001187315">
    <property type="component" value="Unassembled WGS sequence"/>
</dbReference>
<comment type="caution">
    <text evidence="2">The sequence shown here is derived from an EMBL/GenBank/DDBJ whole genome shotgun (WGS) entry which is preliminary data.</text>
</comment>
<feature type="compositionally biased region" description="Basic and acidic residues" evidence="1">
    <location>
        <begin position="45"/>
        <end position="67"/>
    </location>
</feature>
<evidence type="ECO:0000313" key="2">
    <source>
        <dbReference type="EMBL" id="KAK2861062.1"/>
    </source>
</evidence>
<sequence length="452" mass="52177">MLRHWKVGKEDDKTRGKRIKRLEILSWFEEEGKEIERREEEIQKVIQKEEEEEKRRQEGDGCSEEKPPPYTTHRGLQTHRKRYPGVTQMVVQENDGKWTKIEGTITGRVKLSGDEDGVESTSHLDSITDQDAPITAKRKLQLDGLREESNNYLKEIGLSTSTPSAPEDSEMEEECQANNTRDEEHSTEQGRWREISEEENTRIRITPDNSGERNTNGLVERRVKGTLYIEPEATALRRKEDQQQQEELVKSLNRLEQQLKHTEEIDAYAKRTLEKSSAEMEERMRQIEEAIQREDDNLTELEKKENRRRWESNWPSSGRRKGQQEKPESAQQRKSGRSVRAPRRYGTEEDLQATVMEEPEVSQCPLIAKGGEVRYVPWSFMDMTGLANQLPDICQGGQKWITKFEEKTTGHLLAVGDIKAILAQVIGKSKATEILSEAGLKNTMDSQKETTT</sequence>
<dbReference type="AlphaFoldDB" id="A0AA88T4V8"/>
<feature type="compositionally biased region" description="Polar residues" evidence="1">
    <location>
        <begin position="119"/>
        <end position="129"/>
    </location>
</feature>
<evidence type="ECO:0000256" key="1">
    <source>
        <dbReference type="SAM" id="MobiDB-lite"/>
    </source>
</evidence>
<feature type="compositionally biased region" description="Basic and acidic residues" evidence="1">
    <location>
        <begin position="290"/>
        <end position="311"/>
    </location>
</feature>
<protein>
    <submittedName>
        <fullName evidence="2">Uncharacterized protein</fullName>
    </submittedName>
</protein>
<name>A0AA88T4V8_TACVA</name>
<dbReference type="EMBL" id="JAVHJS010000004">
    <property type="protein sequence ID" value="KAK2861062.1"/>
    <property type="molecule type" value="Genomic_DNA"/>
</dbReference>
<organism evidence="2 3">
    <name type="scientific">Tachysurus vachellii</name>
    <name type="common">Darkbarbel catfish</name>
    <name type="synonym">Pelteobagrus vachellii</name>
    <dbReference type="NCBI Taxonomy" id="175792"/>
    <lineage>
        <taxon>Eukaryota</taxon>
        <taxon>Metazoa</taxon>
        <taxon>Chordata</taxon>
        <taxon>Craniata</taxon>
        <taxon>Vertebrata</taxon>
        <taxon>Euteleostomi</taxon>
        <taxon>Actinopterygii</taxon>
        <taxon>Neopterygii</taxon>
        <taxon>Teleostei</taxon>
        <taxon>Ostariophysi</taxon>
        <taxon>Siluriformes</taxon>
        <taxon>Bagridae</taxon>
        <taxon>Tachysurus</taxon>
    </lineage>
</organism>
<keyword evidence="3" id="KW-1185">Reference proteome</keyword>
<proteinExistence type="predicted"/>
<feature type="compositionally biased region" description="Polar residues" evidence="1">
    <location>
        <begin position="207"/>
        <end position="217"/>
    </location>
</feature>
<feature type="compositionally biased region" description="Basic residues" evidence="1">
    <location>
        <begin position="334"/>
        <end position="343"/>
    </location>
</feature>
<feature type="region of interest" description="Disordered" evidence="1">
    <location>
        <begin position="154"/>
        <end position="218"/>
    </location>
</feature>
<reference evidence="2" key="1">
    <citation type="submission" date="2023-08" db="EMBL/GenBank/DDBJ databases">
        <title>Pelteobagrus vachellii genome.</title>
        <authorList>
            <person name="Liu H."/>
        </authorList>
    </citation>
    <scope>NUCLEOTIDE SEQUENCE</scope>
    <source>
        <strain evidence="2">PRFRI_2022a</strain>
        <tissue evidence="2">Muscle</tissue>
    </source>
</reference>
<accession>A0AA88T4V8</accession>
<gene>
    <name evidence="2" type="ORF">Q7C36_005228</name>
</gene>